<evidence type="ECO:0000313" key="2">
    <source>
        <dbReference type="Proteomes" id="UP000277204"/>
    </source>
</evidence>
<sequence>MGSKFTDVCYLTNRHDLDLLGFDWIAHVGTLNKLLDEVCSHNVSYESIQIPNDISKSNASDESSSLDINELNASDETCSYDLSESNNSYVMCSHHVKSNTADLLPSHKISKLKTSDKVCAGETSESHVLLSNVMSSSKSSVSSQLSSVSYINHLRQKHAYVCYLTNRHDLDLLGLDWIAHVDTLNKLLDEVCPHNVSYESIQTPNDISKSNASNKSSSLDINELNASDETCSYDLSESNNSKVMCSHHVKSNTADLLHSHKISKSKTSDKVCAGETSESHVLRSNVMSTSKSSVSSQLSSVSYINHLRQKHAWGRCYERGIKKPRQLRKLLSWDVIAFHSNPVKHLYLFLSLSYST</sequence>
<dbReference type="Proteomes" id="UP000277204">
    <property type="component" value="Unassembled WGS sequence"/>
</dbReference>
<dbReference type="STRING" id="48269.A0A183N4D5"/>
<keyword evidence="2" id="KW-1185">Reference proteome</keyword>
<dbReference type="EMBL" id="UZAI01019541">
    <property type="protein sequence ID" value="VDP46044.1"/>
    <property type="molecule type" value="Genomic_DNA"/>
</dbReference>
<gene>
    <name evidence="1" type="ORF">SMRZ_LOCUS23160</name>
</gene>
<name>A0A183N4D5_9TREM</name>
<proteinExistence type="predicted"/>
<reference evidence="1 2" key="1">
    <citation type="submission" date="2018-11" db="EMBL/GenBank/DDBJ databases">
        <authorList>
            <consortium name="Pathogen Informatics"/>
        </authorList>
    </citation>
    <scope>NUCLEOTIDE SEQUENCE [LARGE SCALE GENOMIC DNA]</scope>
    <source>
        <strain evidence="1 2">Zambia</strain>
    </source>
</reference>
<evidence type="ECO:0000313" key="1">
    <source>
        <dbReference type="EMBL" id="VDP46044.1"/>
    </source>
</evidence>
<organism evidence="1 2">
    <name type="scientific">Schistosoma margrebowiei</name>
    <dbReference type="NCBI Taxonomy" id="48269"/>
    <lineage>
        <taxon>Eukaryota</taxon>
        <taxon>Metazoa</taxon>
        <taxon>Spiralia</taxon>
        <taxon>Lophotrochozoa</taxon>
        <taxon>Platyhelminthes</taxon>
        <taxon>Trematoda</taxon>
        <taxon>Digenea</taxon>
        <taxon>Strigeidida</taxon>
        <taxon>Schistosomatoidea</taxon>
        <taxon>Schistosomatidae</taxon>
        <taxon>Schistosoma</taxon>
    </lineage>
</organism>
<accession>A0A183N4D5</accession>
<dbReference type="AlphaFoldDB" id="A0A183N4D5"/>
<protein>
    <submittedName>
        <fullName evidence="1">Uncharacterized protein</fullName>
    </submittedName>
</protein>